<comment type="similarity">
    <text evidence="2">Belongs to the cytochrome P450 family.</text>
</comment>
<dbReference type="Proteomes" id="UP001149163">
    <property type="component" value="Unassembled WGS sequence"/>
</dbReference>
<evidence type="ECO:0000256" key="1">
    <source>
        <dbReference type="ARBA" id="ARBA00001971"/>
    </source>
</evidence>
<dbReference type="GO" id="GO:0004497">
    <property type="term" value="F:monooxygenase activity"/>
    <property type="evidence" value="ECO:0007669"/>
    <property type="project" value="UniProtKB-KW"/>
</dbReference>
<dbReference type="PRINTS" id="PR00463">
    <property type="entry name" value="EP450I"/>
</dbReference>
<dbReference type="InterPro" id="IPR036396">
    <property type="entry name" value="Cyt_P450_sf"/>
</dbReference>
<name>A0A9W9IIL0_9EURO</name>
<protein>
    <submittedName>
        <fullName evidence="9">Cytochrome monooxygenase aflU</fullName>
    </submittedName>
</protein>
<dbReference type="InterPro" id="IPR035810">
    <property type="entry name" value="PEBP_euk"/>
</dbReference>
<dbReference type="PANTHER" id="PTHR24305:SF157">
    <property type="entry name" value="N-ACETYLTRYPTOPHAN 6-HYDROXYLASE IVOC-RELATED"/>
    <property type="match status" value="1"/>
</dbReference>
<dbReference type="PANTHER" id="PTHR24305">
    <property type="entry name" value="CYTOCHROME P450"/>
    <property type="match status" value="1"/>
</dbReference>
<organism evidence="9 10">
    <name type="scientific">Penicillium canariense</name>
    <dbReference type="NCBI Taxonomy" id="189055"/>
    <lineage>
        <taxon>Eukaryota</taxon>
        <taxon>Fungi</taxon>
        <taxon>Dikarya</taxon>
        <taxon>Ascomycota</taxon>
        <taxon>Pezizomycotina</taxon>
        <taxon>Eurotiomycetes</taxon>
        <taxon>Eurotiomycetidae</taxon>
        <taxon>Eurotiales</taxon>
        <taxon>Aspergillaceae</taxon>
        <taxon>Penicillium</taxon>
    </lineage>
</organism>
<keyword evidence="5" id="KW-0560">Oxidoreductase</keyword>
<dbReference type="GO" id="GO:0005506">
    <property type="term" value="F:iron ion binding"/>
    <property type="evidence" value="ECO:0007669"/>
    <property type="project" value="InterPro"/>
</dbReference>
<keyword evidence="4 8" id="KW-0479">Metal-binding</keyword>
<dbReference type="Pfam" id="PF00067">
    <property type="entry name" value="p450"/>
    <property type="match status" value="1"/>
</dbReference>
<sequence length="724" mass="81106">MAGPLIWGASGLLIYLTAKSIYRLYFHPLRKIPGPRLAAISSYYEFYFNVIHRGTFIWHLEGLHQAYGPIVRVSPREVHIKDPNYYDEIYASSGRRREKDPAVVGRFDIPGSSFSSITPETHRQRRAPVERFFSKAAITKSESTIQYCLDKLVQHIERAYHSHKVISLDAGFSAMTSDIIHQYGHTNHHERTPPSVVKRINPYALALKDQKDDIRRRVQEVLSGQKSESGSIIEKLSSLDMPGHVRDLDHLTDEGFALVIGGTERTARSLSYGFYHLLSEPHVQTKLRQELRSLMPMPDSKPTWNELEQLPYLTGVVLETLRLSTGIASRSPRNAPTETLVYNDYTIPPNTLISQTNYFVLVDPNIFPDPHAFDPERWTRAAAKGERLDRYLVNFSKGSRNCLGMNLAYAELYLAIAILIRRFDLELFETTKKNIEFARDFGTPFPDEGNYSIRVLVKGIVEDAGKEEACRSVSGHGRLNISSAYSWSVQLASGAFKAPTRRQLFASVTFHDFWEDTRTSHLTLLAPSHPTLPTSINSTNSIYSIYSIKMPSDAHVKAALALIKSDTSKLLGLTVGDHKNVQPGQFIPRADAQSPPELSFAGLDSSKTYLAVGLDIDAPFPSFGVLGPILHWIQPGMKVTESGTLTTTVPFVANYIGPAPPPGSSPHRYIFFLYEEPAGFDAKAHAPPNGQKMGNWNRTRYDFDAFAKRINLGSIVASNYFTSN</sequence>
<dbReference type="AlphaFoldDB" id="A0A9W9IIL0"/>
<keyword evidence="3 8" id="KW-0349">Heme</keyword>
<keyword evidence="7 9" id="KW-0503">Monooxygenase</keyword>
<evidence type="ECO:0000256" key="7">
    <source>
        <dbReference type="ARBA" id="ARBA00023033"/>
    </source>
</evidence>
<keyword evidence="10" id="KW-1185">Reference proteome</keyword>
<dbReference type="RefSeq" id="XP_056548620.1">
    <property type="nucleotide sequence ID" value="XM_056685014.1"/>
</dbReference>
<feature type="binding site" description="axial binding residue" evidence="8">
    <location>
        <position position="402"/>
    </location>
    <ligand>
        <name>heme</name>
        <dbReference type="ChEBI" id="CHEBI:30413"/>
    </ligand>
    <ligandPart>
        <name>Fe</name>
        <dbReference type="ChEBI" id="CHEBI:18248"/>
    </ligandPart>
</feature>
<evidence type="ECO:0000256" key="4">
    <source>
        <dbReference type="ARBA" id="ARBA00022723"/>
    </source>
</evidence>
<evidence type="ECO:0000256" key="2">
    <source>
        <dbReference type="ARBA" id="ARBA00010617"/>
    </source>
</evidence>
<comment type="cofactor">
    <cofactor evidence="1 8">
        <name>heme</name>
        <dbReference type="ChEBI" id="CHEBI:30413"/>
    </cofactor>
</comment>
<evidence type="ECO:0000313" key="9">
    <source>
        <dbReference type="EMBL" id="KAJ5177012.1"/>
    </source>
</evidence>
<dbReference type="GeneID" id="81424190"/>
<dbReference type="InterPro" id="IPR002401">
    <property type="entry name" value="Cyt_P450_E_grp-I"/>
</dbReference>
<dbReference type="PROSITE" id="PS00086">
    <property type="entry name" value="CYTOCHROME_P450"/>
    <property type="match status" value="1"/>
</dbReference>
<dbReference type="Pfam" id="PF01161">
    <property type="entry name" value="PBP"/>
    <property type="match status" value="1"/>
</dbReference>
<dbReference type="OrthoDB" id="3945418at2759"/>
<keyword evidence="6 8" id="KW-0408">Iron</keyword>
<dbReference type="InterPro" id="IPR008914">
    <property type="entry name" value="PEBP"/>
</dbReference>
<dbReference type="InterPro" id="IPR017972">
    <property type="entry name" value="Cyt_P450_CS"/>
</dbReference>
<comment type="caution">
    <text evidence="9">The sequence shown here is derived from an EMBL/GenBank/DDBJ whole genome shotgun (WGS) entry which is preliminary data.</text>
</comment>
<dbReference type="InterPro" id="IPR001128">
    <property type="entry name" value="Cyt_P450"/>
</dbReference>
<proteinExistence type="inferred from homology"/>
<dbReference type="Gene3D" id="3.90.280.10">
    <property type="entry name" value="PEBP-like"/>
    <property type="match status" value="1"/>
</dbReference>
<dbReference type="SUPFAM" id="SSF48264">
    <property type="entry name" value="Cytochrome P450"/>
    <property type="match status" value="1"/>
</dbReference>
<dbReference type="GO" id="GO:0043386">
    <property type="term" value="P:mycotoxin biosynthetic process"/>
    <property type="evidence" value="ECO:0007669"/>
    <property type="project" value="UniProtKB-ARBA"/>
</dbReference>
<dbReference type="GO" id="GO:0016705">
    <property type="term" value="F:oxidoreductase activity, acting on paired donors, with incorporation or reduction of molecular oxygen"/>
    <property type="evidence" value="ECO:0007669"/>
    <property type="project" value="InterPro"/>
</dbReference>
<dbReference type="InterPro" id="IPR036610">
    <property type="entry name" value="PEBP-like_sf"/>
</dbReference>
<evidence type="ECO:0000256" key="3">
    <source>
        <dbReference type="ARBA" id="ARBA00022617"/>
    </source>
</evidence>
<gene>
    <name evidence="9" type="ORF">N7482_002889</name>
</gene>
<dbReference type="Gene3D" id="1.10.630.10">
    <property type="entry name" value="Cytochrome P450"/>
    <property type="match status" value="1"/>
</dbReference>
<dbReference type="PRINTS" id="PR00385">
    <property type="entry name" value="P450"/>
</dbReference>
<reference evidence="9" key="2">
    <citation type="journal article" date="2023" name="IMA Fungus">
        <title>Comparative genomic study of the Penicillium genus elucidates a diverse pangenome and 15 lateral gene transfer events.</title>
        <authorList>
            <person name="Petersen C."/>
            <person name="Sorensen T."/>
            <person name="Nielsen M.R."/>
            <person name="Sondergaard T.E."/>
            <person name="Sorensen J.L."/>
            <person name="Fitzpatrick D.A."/>
            <person name="Frisvad J.C."/>
            <person name="Nielsen K.L."/>
        </authorList>
    </citation>
    <scope>NUCLEOTIDE SEQUENCE</scope>
    <source>
        <strain evidence="9">IBT 26290</strain>
    </source>
</reference>
<dbReference type="GO" id="GO:0020037">
    <property type="term" value="F:heme binding"/>
    <property type="evidence" value="ECO:0007669"/>
    <property type="project" value="InterPro"/>
</dbReference>
<accession>A0A9W9IIL0</accession>
<evidence type="ECO:0000256" key="8">
    <source>
        <dbReference type="PIRSR" id="PIRSR602401-1"/>
    </source>
</evidence>
<dbReference type="CDD" id="cd11062">
    <property type="entry name" value="CYP58-like"/>
    <property type="match status" value="1"/>
</dbReference>
<dbReference type="InterPro" id="IPR050121">
    <property type="entry name" value="Cytochrome_P450_monoxygenase"/>
</dbReference>
<evidence type="ECO:0000313" key="10">
    <source>
        <dbReference type="Proteomes" id="UP001149163"/>
    </source>
</evidence>
<reference evidence="9" key="1">
    <citation type="submission" date="2022-11" db="EMBL/GenBank/DDBJ databases">
        <authorList>
            <person name="Petersen C."/>
        </authorList>
    </citation>
    <scope>NUCLEOTIDE SEQUENCE</scope>
    <source>
        <strain evidence="9">IBT 26290</strain>
    </source>
</reference>
<dbReference type="CDD" id="cd00866">
    <property type="entry name" value="PEBP_euk"/>
    <property type="match status" value="1"/>
</dbReference>
<dbReference type="EMBL" id="JAPQKN010000001">
    <property type="protein sequence ID" value="KAJ5177012.1"/>
    <property type="molecule type" value="Genomic_DNA"/>
</dbReference>
<evidence type="ECO:0000256" key="5">
    <source>
        <dbReference type="ARBA" id="ARBA00023002"/>
    </source>
</evidence>
<evidence type="ECO:0000256" key="6">
    <source>
        <dbReference type="ARBA" id="ARBA00023004"/>
    </source>
</evidence>
<dbReference type="SUPFAM" id="SSF49777">
    <property type="entry name" value="PEBP-like"/>
    <property type="match status" value="1"/>
</dbReference>
<dbReference type="FunFam" id="3.90.280.10:FF:000013">
    <property type="entry name" value="Protease inhibitor (Tfs1), putative"/>
    <property type="match status" value="1"/>
</dbReference>